<dbReference type="EMBL" id="GGFJ01012204">
    <property type="protein sequence ID" value="MBW61345.1"/>
    <property type="molecule type" value="Transcribed_RNA"/>
</dbReference>
<reference evidence="1" key="1">
    <citation type="submission" date="2018-01" db="EMBL/GenBank/DDBJ databases">
        <title>An insight into the sialome of Amazonian anophelines.</title>
        <authorList>
            <person name="Ribeiro J.M."/>
            <person name="Scarpassa V."/>
            <person name="Calvo E."/>
        </authorList>
    </citation>
    <scope>NUCLEOTIDE SEQUENCE</scope>
    <source>
        <tissue evidence="1">Salivary glands</tissue>
    </source>
</reference>
<sequence>MADSSWLSVTFAPFSSLSSFCSAATRTSSSSSCLSLARFSCSAACSCFLVASRFARSASIRACSSVDFSSDAVRVCSIVSRNAFSSVCSFRRSASSTSSCFLLLDNASCLASN</sequence>
<dbReference type="AlphaFoldDB" id="A0A2M4C7Y5"/>
<protein>
    <submittedName>
        <fullName evidence="1">Putative secreted protein</fullName>
    </submittedName>
</protein>
<accession>A0A2M4C7Y5</accession>
<proteinExistence type="predicted"/>
<name>A0A2M4C7Y5_9DIPT</name>
<organism evidence="1">
    <name type="scientific">Anopheles marajoara</name>
    <dbReference type="NCBI Taxonomy" id="58244"/>
    <lineage>
        <taxon>Eukaryota</taxon>
        <taxon>Metazoa</taxon>
        <taxon>Ecdysozoa</taxon>
        <taxon>Arthropoda</taxon>
        <taxon>Hexapoda</taxon>
        <taxon>Insecta</taxon>
        <taxon>Pterygota</taxon>
        <taxon>Neoptera</taxon>
        <taxon>Endopterygota</taxon>
        <taxon>Diptera</taxon>
        <taxon>Nematocera</taxon>
        <taxon>Culicoidea</taxon>
        <taxon>Culicidae</taxon>
        <taxon>Anophelinae</taxon>
        <taxon>Anopheles</taxon>
    </lineage>
</organism>
<evidence type="ECO:0000313" key="1">
    <source>
        <dbReference type="EMBL" id="MBW61345.1"/>
    </source>
</evidence>